<evidence type="ECO:0000256" key="3">
    <source>
        <dbReference type="ARBA" id="ARBA00013194"/>
    </source>
</evidence>
<dbReference type="PROSITE" id="PS50059">
    <property type="entry name" value="FKBP_PPIASE"/>
    <property type="match status" value="1"/>
</dbReference>
<evidence type="ECO:0000259" key="8">
    <source>
        <dbReference type="PROSITE" id="PS50059"/>
    </source>
</evidence>
<evidence type="ECO:0000256" key="1">
    <source>
        <dbReference type="ARBA" id="ARBA00000971"/>
    </source>
</evidence>
<dbReference type="InterPro" id="IPR001179">
    <property type="entry name" value="PPIase_FKBP_dom"/>
</dbReference>
<keyword evidence="5 7" id="KW-0413">Isomerase</keyword>
<dbReference type="PANTHER" id="PTHR10516:SF443">
    <property type="entry name" value="FK506-BINDING PROTEIN 59-RELATED"/>
    <property type="match status" value="1"/>
</dbReference>
<dbReference type="GO" id="GO:0005737">
    <property type="term" value="C:cytoplasm"/>
    <property type="evidence" value="ECO:0007669"/>
    <property type="project" value="TreeGrafter"/>
</dbReference>
<sequence>MGVTKKILKEGNGVDKPAKGDEIFMNYRGCLYDSNNPSGHYMGTKFDSTEDRGEFKTKIGVGAVIRGIMHTAQVTRNAVSPNAENNVIRVILISPRSLRDTEAKSNQPLYAYRISRLFATQDRQLTIKLGDIENRGFPGLIPPNATLVL</sequence>
<protein>
    <recommendedName>
        <fullName evidence="3 7">peptidylprolyl isomerase</fullName>
        <ecNumber evidence="3 7">5.2.1.8</ecNumber>
    </recommendedName>
</protein>
<comment type="catalytic activity">
    <reaction evidence="1 7">
        <text>[protein]-peptidylproline (omega=180) = [protein]-peptidylproline (omega=0)</text>
        <dbReference type="Rhea" id="RHEA:16237"/>
        <dbReference type="Rhea" id="RHEA-COMP:10747"/>
        <dbReference type="Rhea" id="RHEA-COMP:10748"/>
        <dbReference type="ChEBI" id="CHEBI:83833"/>
        <dbReference type="ChEBI" id="CHEBI:83834"/>
        <dbReference type="EC" id="5.2.1.8"/>
    </reaction>
</comment>
<evidence type="ECO:0000256" key="4">
    <source>
        <dbReference type="ARBA" id="ARBA00023110"/>
    </source>
</evidence>
<comment type="function">
    <text evidence="2">PPIases accelerate the folding of proteins. It catalyzes the cis-trans isomerization of proline imidic peptide bonds in oligopeptides.</text>
</comment>
<reference evidence="9" key="1">
    <citation type="submission" date="2023-03" db="EMBL/GenBank/DDBJ databases">
        <title>Emydomyces testavorans Genome Sequence.</title>
        <authorList>
            <person name="Hoyer L."/>
        </authorList>
    </citation>
    <scope>NUCLEOTIDE SEQUENCE</scope>
    <source>
        <strain evidence="9">16-2883</strain>
    </source>
</reference>
<evidence type="ECO:0000256" key="5">
    <source>
        <dbReference type="ARBA" id="ARBA00023235"/>
    </source>
</evidence>
<dbReference type="PANTHER" id="PTHR10516">
    <property type="entry name" value="PEPTIDYL-PROLYL CIS-TRANS ISOMERASE"/>
    <property type="match status" value="1"/>
</dbReference>
<keyword evidence="10" id="KW-1185">Reference proteome</keyword>
<gene>
    <name evidence="9" type="ORF">PRK78_004821</name>
</gene>
<dbReference type="AlphaFoldDB" id="A0AAF0IK50"/>
<accession>A0AAF0IK50</accession>
<dbReference type="Proteomes" id="UP001219355">
    <property type="component" value="Chromosome 3"/>
</dbReference>
<comment type="similarity">
    <text evidence="6">Belongs to the FKBP-type PPIase family. FKBP1 subfamily.</text>
</comment>
<name>A0AAF0IK50_9EURO</name>
<dbReference type="InterPro" id="IPR050689">
    <property type="entry name" value="FKBP-type_PPIase"/>
</dbReference>
<evidence type="ECO:0000313" key="9">
    <source>
        <dbReference type="EMBL" id="WEW59351.1"/>
    </source>
</evidence>
<dbReference type="EMBL" id="CP120629">
    <property type="protein sequence ID" value="WEW59351.1"/>
    <property type="molecule type" value="Genomic_DNA"/>
</dbReference>
<dbReference type="InterPro" id="IPR046357">
    <property type="entry name" value="PPIase_dom_sf"/>
</dbReference>
<organism evidence="9 10">
    <name type="scientific">Emydomyces testavorans</name>
    <dbReference type="NCBI Taxonomy" id="2070801"/>
    <lineage>
        <taxon>Eukaryota</taxon>
        <taxon>Fungi</taxon>
        <taxon>Dikarya</taxon>
        <taxon>Ascomycota</taxon>
        <taxon>Pezizomycotina</taxon>
        <taxon>Eurotiomycetes</taxon>
        <taxon>Eurotiomycetidae</taxon>
        <taxon>Onygenales</taxon>
        <taxon>Nannizziopsiaceae</taxon>
        <taxon>Emydomyces</taxon>
    </lineage>
</organism>
<evidence type="ECO:0000256" key="2">
    <source>
        <dbReference type="ARBA" id="ARBA00002388"/>
    </source>
</evidence>
<feature type="domain" description="PPIase FKBP-type" evidence="8">
    <location>
        <begin position="20"/>
        <end position="149"/>
    </location>
</feature>
<dbReference type="SUPFAM" id="SSF54534">
    <property type="entry name" value="FKBP-like"/>
    <property type="match status" value="1"/>
</dbReference>
<evidence type="ECO:0000256" key="6">
    <source>
        <dbReference type="ARBA" id="ARBA00038106"/>
    </source>
</evidence>
<dbReference type="EC" id="5.2.1.8" evidence="3 7"/>
<evidence type="ECO:0000256" key="7">
    <source>
        <dbReference type="PROSITE-ProRule" id="PRU00277"/>
    </source>
</evidence>
<evidence type="ECO:0000313" key="10">
    <source>
        <dbReference type="Proteomes" id="UP001219355"/>
    </source>
</evidence>
<proteinExistence type="inferred from homology"/>
<keyword evidence="4 7" id="KW-0697">Rotamase</keyword>
<dbReference type="GO" id="GO:0003755">
    <property type="term" value="F:peptidyl-prolyl cis-trans isomerase activity"/>
    <property type="evidence" value="ECO:0007669"/>
    <property type="project" value="UniProtKB-KW"/>
</dbReference>
<dbReference type="Gene3D" id="3.10.50.40">
    <property type="match status" value="1"/>
</dbReference>